<organism evidence="3 4">
    <name type="scientific">Pseudoflavonifractor intestinihominis</name>
    <dbReference type="NCBI Taxonomy" id="3133171"/>
    <lineage>
        <taxon>Bacteria</taxon>
        <taxon>Bacillati</taxon>
        <taxon>Bacillota</taxon>
        <taxon>Clostridia</taxon>
        <taxon>Eubacteriales</taxon>
        <taxon>Oscillospiraceae</taxon>
        <taxon>Pseudoflavonifractor</taxon>
    </lineage>
</organism>
<dbReference type="Pfam" id="PF06541">
    <property type="entry name" value="ABC_trans_CmpB"/>
    <property type="match status" value="1"/>
</dbReference>
<dbReference type="Proteomes" id="UP001464378">
    <property type="component" value="Unassembled WGS sequence"/>
</dbReference>
<keyword evidence="2" id="KW-0812">Transmembrane</keyword>
<feature type="transmembrane region" description="Helical" evidence="2">
    <location>
        <begin position="12"/>
        <end position="32"/>
    </location>
</feature>
<dbReference type="EMBL" id="JBBMFK010000037">
    <property type="protein sequence ID" value="MEQ2444941.1"/>
    <property type="molecule type" value="Genomic_DNA"/>
</dbReference>
<feature type="region of interest" description="Disordered" evidence="1">
    <location>
        <begin position="342"/>
        <end position="371"/>
    </location>
</feature>
<feature type="compositionally biased region" description="Basic and acidic residues" evidence="1">
    <location>
        <begin position="347"/>
        <end position="357"/>
    </location>
</feature>
<gene>
    <name evidence="3" type="ORF">WMO64_15915</name>
</gene>
<keyword evidence="4" id="KW-1185">Reference proteome</keyword>
<dbReference type="RefSeq" id="WP_349232613.1">
    <property type="nucleotide sequence ID" value="NZ_JBBMFK010000037.1"/>
</dbReference>
<feature type="compositionally biased region" description="Basic residues" evidence="1">
    <location>
        <begin position="358"/>
        <end position="371"/>
    </location>
</feature>
<evidence type="ECO:0000256" key="2">
    <source>
        <dbReference type="SAM" id="Phobius"/>
    </source>
</evidence>
<evidence type="ECO:0000313" key="3">
    <source>
        <dbReference type="EMBL" id="MEQ2444941.1"/>
    </source>
</evidence>
<dbReference type="Gene3D" id="1.20.120.20">
    <property type="entry name" value="Apolipoprotein"/>
    <property type="match status" value="1"/>
</dbReference>
<feature type="transmembrane region" description="Helical" evidence="2">
    <location>
        <begin position="73"/>
        <end position="94"/>
    </location>
</feature>
<evidence type="ECO:0000256" key="1">
    <source>
        <dbReference type="SAM" id="MobiDB-lite"/>
    </source>
</evidence>
<feature type="transmembrane region" description="Helical" evidence="2">
    <location>
        <begin position="115"/>
        <end position="135"/>
    </location>
</feature>
<accession>A0ABV1EER7</accession>
<evidence type="ECO:0000313" key="4">
    <source>
        <dbReference type="Proteomes" id="UP001464378"/>
    </source>
</evidence>
<name>A0ABV1EER7_9FIRM</name>
<feature type="transmembrane region" description="Helical" evidence="2">
    <location>
        <begin position="155"/>
        <end position="176"/>
    </location>
</feature>
<keyword evidence="2" id="KW-0472">Membrane</keyword>
<protein>
    <submittedName>
        <fullName evidence="3">Uncharacterized protein</fullName>
    </submittedName>
</protein>
<comment type="caution">
    <text evidence="3">The sequence shown here is derived from an EMBL/GenBank/DDBJ whole genome shotgun (WGS) entry which is preliminary data.</text>
</comment>
<keyword evidence="2" id="KW-1133">Transmembrane helix</keyword>
<reference evidence="3 4" key="1">
    <citation type="submission" date="2024-03" db="EMBL/GenBank/DDBJ databases">
        <title>Human intestinal bacterial collection.</title>
        <authorList>
            <person name="Pauvert C."/>
            <person name="Hitch T.C.A."/>
            <person name="Clavel T."/>
        </authorList>
    </citation>
    <scope>NUCLEOTIDE SEQUENCE [LARGE SCALE GENOMIC DNA]</scope>
    <source>
        <strain evidence="3 4">CLA-AP-H29</strain>
    </source>
</reference>
<proteinExistence type="predicted"/>
<dbReference type="InterPro" id="IPR010540">
    <property type="entry name" value="CmpB_TMEM229"/>
</dbReference>
<sequence>MSEPTVSGFPISLLFLYFIIYAFLGWILETVYCSVRERRFVARGFLYGPICPIYGVGVLMMLCWFAPFTGQPLLFYMVATVCMSAWEYLVGWLLETTTHIKYWDYSTRKFNLHGRICLSISLTWGVLAYLVIFWIHPVVAGLVERLSAFTVHVAAGVLLALLLADAAATIRELALLTAMLRKLTRMGEELQVQLALSRAELSDRLDEAREVLSDRLDDAKESISDRLDGAKESISDRLDGAKESISGRLDDAKESISDRLDDAKESISDRLDVAKESISGRLDGARESLSERIDSALDGREADLAALRRRYGELLRKAERQTRHLRYVYRGMSSSTLSTALSQLSEASRRAMAERSRRRDQRRAQKRRDKA</sequence>
<dbReference type="SUPFAM" id="SSF58113">
    <property type="entry name" value="Apolipoprotein A-I"/>
    <property type="match status" value="1"/>
</dbReference>
<feature type="transmembrane region" description="Helical" evidence="2">
    <location>
        <begin position="44"/>
        <end position="67"/>
    </location>
</feature>